<sequence length="153" mass="17807">MKSWISFLLPDDEYRERKILYYLAEGAIFLVLLLIGLFISSRYIPILHINLEVSIFLAIWVFIGYVFIRYILSGMEHADIATDQAYSKQLKFVLSKSVSFVIIFNLVFLLFMFPDSLKEWLGNIGVSIVGGLILFFVEYLSLKKSYEKNKELL</sequence>
<evidence type="ECO:0000313" key="2">
    <source>
        <dbReference type="EMBL" id="GGA80018.1"/>
    </source>
</evidence>
<keyword evidence="3" id="KW-1185">Reference proteome</keyword>
<feature type="transmembrane region" description="Helical" evidence="1">
    <location>
        <begin position="53"/>
        <end position="72"/>
    </location>
</feature>
<feature type="transmembrane region" description="Helical" evidence="1">
    <location>
        <begin position="120"/>
        <end position="140"/>
    </location>
</feature>
<name>A0A916S1A1_9BACI</name>
<keyword evidence="1" id="KW-0472">Membrane</keyword>
<organism evidence="2 3">
    <name type="scientific">Ornithinibacillus halotolerans</name>
    <dbReference type="NCBI Taxonomy" id="1274357"/>
    <lineage>
        <taxon>Bacteria</taxon>
        <taxon>Bacillati</taxon>
        <taxon>Bacillota</taxon>
        <taxon>Bacilli</taxon>
        <taxon>Bacillales</taxon>
        <taxon>Bacillaceae</taxon>
        <taxon>Ornithinibacillus</taxon>
    </lineage>
</organism>
<evidence type="ECO:0008006" key="4">
    <source>
        <dbReference type="Google" id="ProtNLM"/>
    </source>
</evidence>
<feature type="transmembrane region" description="Helical" evidence="1">
    <location>
        <begin position="20"/>
        <end position="41"/>
    </location>
</feature>
<dbReference type="EMBL" id="BMEY01000012">
    <property type="protein sequence ID" value="GGA80018.1"/>
    <property type="molecule type" value="Genomic_DNA"/>
</dbReference>
<dbReference type="RefSeq" id="WP_188384934.1">
    <property type="nucleotide sequence ID" value="NZ_BMEY01000012.1"/>
</dbReference>
<feature type="transmembrane region" description="Helical" evidence="1">
    <location>
        <begin position="93"/>
        <end position="114"/>
    </location>
</feature>
<evidence type="ECO:0000256" key="1">
    <source>
        <dbReference type="SAM" id="Phobius"/>
    </source>
</evidence>
<accession>A0A916S1A1</accession>
<evidence type="ECO:0000313" key="3">
    <source>
        <dbReference type="Proteomes" id="UP000613512"/>
    </source>
</evidence>
<protein>
    <recommendedName>
        <fullName evidence="4">DUF3278 domain-containing protein</fullName>
    </recommendedName>
</protein>
<dbReference type="Proteomes" id="UP000613512">
    <property type="component" value="Unassembled WGS sequence"/>
</dbReference>
<keyword evidence="1" id="KW-0812">Transmembrane</keyword>
<gene>
    <name evidence="2" type="ORF">GCM10008025_24280</name>
</gene>
<reference evidence="2" key="2">
    <citation type="submission" date="2020-09" db="EMBL/GenBank/DDBJ databases">
        <authorList>
            <person name="Sun Q."/>
            <person name="Zhou Y."/>
        </authorList>
    </citation>
    <scope>NUCLEOTIDE SEQUENCE</scope>
    <source>
        <strain evidence="2">CGMCC 1.12408</strain>
    </source>
</reference>
<comment type="caution">
    <text evidence="2">The sequence shown here is derived from an EMBL/GenBank/DDBJ whole genome shotgun (WGS) entry which is preliminary data.</text>
</comment>
<proteinExistence type="predicted"/>
<reference evidence="2" key="1">
    <citation type="journal article" date="2014" name="Int. J. Syst. Evol. Microbiol.">
        <title>Complete genome sequence of Corynebacterium casei LMG S-19264T (=DSM 44701T), isolated from a smear-ripened cheese.</title>
        <authorList>
            <consortium name="US DOE Joint Genome Institute (JGI-PGF)"/>
            <person name="Walter F."/>
            <person name="Albersmeier A."/>
            <person name="Kalinowski J."/>
            <person name="Ruckert C."/>
        </authorList>
    </citation>
    <scope>NUCLEOTIDE SEQUENCE</scope>
    <source>
        <strain evidence="2">CGMCC 1.12408</strain>
    </source>
</reference>
<dbReference type="AlphaFoldDB" id="A0A916S1A1"/>
<keyword evidence="1" id="KW-1133">Transmembrane helix</keyword>